<dbReference type="InterPro" id="IPR007587">
    <property type="entry name" value="SAPS"/>
</dbReference>
<feature type="compositionally biased region" description="Low complexity" evidence="3">
    <location>
        <begin position="819"/>
        <end position="834"/>
    </location>
</feature>
<dbReference type="KEGG" id="ccp:CHC_T00001165001"/>
<evidence type="ECO:0000256" key="1">
    <source>
        <dbReference type="ARBA" id="ARBA00006180"/>
    </source>
</evidence>
<proteinExistence type="inferred from homology"/>
<comment type="similarity">
    <text evidence="1">Belongs to the SAPS family.</text>
</comment>
<dbReference type="GO" id="GO:0019903">
    <property type="term" value="F:protein phosphatase binding"/>
    <property type="evidence" value="ECO:0007669"/>
    <property type="project" value="InterPro"/>
</dbReference>
<dbReference type="OMA" id="ANICMTI"/>
<dbReference type="AlphaFoldDB" id="R7QM78"/>
<evidence type="ECO:0000313" key="4">
    <source>
        <dbReference type="EMBL" id="CDF38581.1"/>
    </source>
</evidence>
<accession>R7QM78</accession>
<dbReference type="Pfam" id="PF04499">
    <property type="entry name" value="SAPS"/>
    <property type="match status" value="1"/>
</dbReference>
<dbReference type="PANTHER" id="PTHR12634:SF8">
    <property type="entry name" value="FIERY MOUNTAIN, ISOFORM D"/>
    <property type="match status" value="1"/>
</dbReference>
<dbReference type="Gramene" id="CDF38581">
    <property type="protein sequence ID" value="CDF38581"/>
    <property type="gene ID" value="CHC_T00001165001"/>
</dbReference>
<evidence type="ECO:0000256" key="3">
    <source>
        <dbReference type="SAM" id="MobiDB-lite"/>
    </source>
</evidence>
<dbReference type="PANTHER" id="PTHR12634">
    <property type="entry name" value="SIT4 YEAST -ASSOCIATING PROTEIN-RELATED"/>
    <property type="match status" value="1"/>
</dbReference>
<feature type="compositionally biased region" description="Low complexity" evidence="3">
    <location>
        <begin position="108"/>
        <end position="118"/>
    </location>
</feature>
<dbReference type="EMBL" id="HG001947">
    <property type="protein sequence ID" value="CDF38581.1"/>
    <property type="molecule type" value="Genomic_DNA"/>
</dbReference>
<dbReference type="GeneID" id="17326204"/>
<dbReference type="Proteomes" id="UP000012073">
    <property type="component" value="Unassembled WGS sequence"/>
</dbReference>
<feature type="region of interest" description="Disordered" evidence="3">
    <location>
        <begin position="787"/>
        <end position="834"/>
    </location>
</feature>
<dbReference type="GO" id="GO:0019888">
    <property type="term" value="F:protein phosphatase regulator activity"/>
    <property type="evidence" value="ECO:0007669"/>
    <property type="project" value="TreeGrafter"/>
</dbReference>
<sequence>MTSSSKVVRSLSADESATALPRRNPAIPAPRHAEHKSKTGLFKRIRRVFRIPAQSTRLDKHPTHPPHHPLYPNDIPPQHPHLAPDKHPPHTRKHSPAPRARTWRDGISSRALNLSSSHSHPHPHPPPQRQGPELGASKSDSRRFMSLRASATDASKKVSATFSNAESASVSSHHSAQPRAGSHRSLPKRVFSSPPSFSGRGFGGFASRKRMSTSGKPGGIRGSSHAGDVGEGDQGREGKLAKSINARHAPHVGPGSAVAPTHSAANFAVIIEGATAGRVAFRTLLDEMYRLEERLPPTVKDLLMKYLTRQQNMEALIDNLTVVLPPSPEDDGMQMSVAARERYRYSYVATMLLSNGPIQLRRSLFLDPKHLDRLVRVLGHGVPNDPILVRSVCKVLLNLLKDSPEDTVGAMARRKDFIEALLSHIAVTGCPEVCLSMLSTVRCQAELKFGPSNKKVVGMMADSRLVMTLCDKLADAAESGPLDGTSSSTIENCSRVIVGIALRALVIPRFEINDDDSDASYMRKFNNDLSSLDVFSQPTPILRLLDSGLTALAAHDSRGYALSTALTAARYLLVTALKGQDSSLSTIRLQLLAVNTSMYEAGIRARIPRLAKVLEHARAGAVVQTMWEKVENPLGVVRLKILELIVVLLQHCSEATARAIAKAEIPRILLDLFVRLRLNSLLQHFVAAIVELSFASKFSCLRRAFLVDVQIVDKCMDLWNGGGDGRRQPIGGPANYRGELLRIICAVHDILKHDTEEVQEMKRDIGLDKIEAFKQFCEGPVADKLKQNGPLLGGPGELPPRPMDSFSFDGYSSMGGSQGSLLVRSRGSGRSETT</sequence>
<reference evidence="5" key="1">
    <citation type="journal article" date="2013" name="Proc. Natl. Acad. Sci. U.S.A.">
        <title>Genome structure and metabolic features in the red seaweed Chondrus crispus shed light on evolution of the Archaeplastida.</title>
        <authorList>
            <person name="Collen J."/>
            <person name="Porcel B."/>
            <person name="Carre W."/>
            <person name="Ball S.G."/>
            <person name="Chaparro C."/>
            <person name="Tonon T."/>
            <person name="Barbeyron T."/>
            <person name="Michel G."/>
            <person name="Noel B."/>
            <person name="Valentin K."/>
            <person name="Elias M."/>
            <person name="Artiguenave F."/>
            <person name="Arun A."/>
            <person name="Aury J.M."/>
            <person name="Barbosa-Neto J.F."/>
            <person name="Bothwell J.H."/>
            <person name="Bouget F.Y."/>
            <person name="Brillet L."/>
            <person name="Cabello-Hurtado F."/>
            <person name="Capella-Gutierrez S."/>
            <person name="Charrier B."/>
            <person name="Cladiere L."/>
            <person name="Cock J.M."/>
            <person name="Coelho S.M."/>
            <person name="Colleoni C."/>
            <person name="Czjzek M."/>
            <person name="Da Silva C."/>
            <person name="Delage L."/>
            <person name="Denoeud F."/>
            <person name="Deschamps P."/>
            <person name="Dittami S.M."/>
            <person name="Gabaldon T."/>
            <person name="Gachon C.M."/>
            <person name="Groisillier A."/>
            <person name="Herve C."/>
            <person name="Jabbari K."/>
            <person name="Katinka M."/>
            <person name="Kloareg B."/>
            <person name="Kowalczyk N."/>
            <person name="Labadie K."/>
            <person name="Leblanc C."/>
            <person name="Lopez P.J."/>
            <person name="McLachlan D.H."/>
            <person name="Meslet-Cladiere L."/>
            <person name="Moustafa A."/>
            <person name="Nehr Z."/>
            <person name="Nyvall Collen P."/>
            <person name="Panaud O."/>
            <person name="Partensky F."/>
            <person name="Poulain J."/>
            <person name="Rensing S.A."/>
            <person name="Rousvoal S."/>
            <person name="Samson G."/>
            <person name="Symeonidi A."/>
            <person name="Weissenbach J."/>
            <person name="Zambounis A."/>
            <person name="Wincker P."/>
            <person name="Boyen C."/>
        </authorList>
    </citation>
    <scope>NUCLEOTIDE SEQUENCE [LARGE SCALE GENOMIC DNA]</scope>
    <source>
        <strain evidence="5">cv. Stackhouse</strain>
    </source>
</reference>
<gene>
    <name evidence="4" type="ORF">CHC_T00001165001</name>
</gene>
<dbReference type="PhylomeDB" id="R7QM78"/>
<dbReference type="OrthoDB" id="295029at2759"/>
<feature type="region of interest" description="Disordered" evidence="3">
    <location>
        <begin position="1"/>
        <end position="141"/>
    </location>
</feature>
<dbReference type="RefSeq" id="XP_005718486.1">
    <property type="nucleotide sequence ID" value="XM_005718429.1"/>
</dbReference>
<name>R7QM78_CHOCR</name>
<keyword evidence="5" id="KW-1185">Reference proteome</keyword>
<feature type="region of interest" description="Disordered" evidence="3">
    <location>
        <begin position="163"/>
        <end position="236"/>
    </location>
</feature>
<evidence type="ECO:0000313" key="5">
    <source>
        <dbReference type="Proteomes" id="UP000012073"/>
    </source>
</evidence>
<organism evidence="4 5">
    <name type="scientific">Chondrus crispus</name>
    <name type="common">Carrageen Irish moss</name>
    <name type="synonym">Polymorpha crispa</name>
    <dbReference type="NCBI Taxonomy" id="2769"/>
    <lineage>
        <taxon>Eukaryota</taxon>
        <taxon>Rhodophyta</taxon>
        <taxon>Florideophyceae</taxon>
        <taxon>Rhodymeniophycidae</taxon>
        <taxon>Gigartinales</taxon>
        <taxon>Gigartinaceae</taxon>
        <taxon>Chondrus</taxon>
    </lineage>
</organism>
<protein>
    <submittedName>
        <fullName evidence="4">Uncharacterized protein</fullName>
    </submittedName>
</protein>
<keyword evidence="2" id="KW-0131">Cell cycle</keyword>
<feature type="compositionally biased region" description="Low complexity" evidence="3">
    <location>
        <begin position="163"/>
        <end position="175"/>
    </location>
</feature>
<evidence type="ECO:0000256" key="2">
    <source>
        <dbReference type="ARBA" id="ARBA00023306"/>
    </source>
</evidence>
<dbReference type="STRING" id="2769.R7QM78"/>